<comment type="similarity">
    <text evidence="1">Belongs to the UPF0047 family.</text>
</comment>
<evidence type="ECO:0000256" key="1">
    <source>
        <dbReference type="ARBA" id="ARBA00005534"/>
    </source>
</evidence>
<reference evidence="2 3" key="1">
    <citation type="submission" date="2017-07" db="EMBL/GenBank/DDBJ databases">
        <title>Complete genome sequence of Actinoalloteichus hoggarensis DSM 45943, type strain of Actinoalloteichus hoggarensis.</title>
        <authorList>
            <person name="Ruckert C."/>
            <person name="Nouioui I."/>
            <person name="Willmese J."/>
            <person name="van Wezel G."/>
            <person name="Klenk H.-P."/>
            <person name="Kalinowski J."/>
            <person name="Zotchev S.B."/>
        </authorList>
    </citation>
    <scope>NUCLEOTIDE SEQUENCE [LARGE SCALE GENOMIC DNA]</scope>
    <source>
        <strain evidence="2 3">DSM 45943</strain>
    </source>
</reference>
<proteinExistence type="inferred from homology"/>
<dbReference type="InterPro" id="IPR001602">
    <property type="entry name" value="UPF0047_YjbQ-like"/>
</dbReference>
<dbReference type="AlphaFoldDB" id="A0A221W0R8"/>
<keyword evidence="3" id="KW-1185">Reference proteome</keyword>
<dbReference type="SUPFAM" id="SSF111038">
    <property type="entry name" value="YjbQ-like"/>
    <property type="match status" value="1"/>
</dbReference>
<dbReference type="Pfam" id="PF01894">
    <property type="entry name" value="YjbQ"/>
    <property type="match status" value="1"/>
</dbReference>
<dbReference type="KEGG" id="ahg:AHOG_08660"/>
<protein>
    <recommendedName>
        <fullName evidence="4">Secondary thiamine-phosphate synthase enzyme</fullName>
    </recommendedName>
</protein>
<dbReference type="InterPro" id="IPR035917">
    <property type="entry name" value="YjbQ-like_sf"/>
</dbReference>
<evidence type="ECO:0000313" key="2">
    <source>
        <dbReference type="EMBL" id="ASO19376.1"/>
    </source>
</evidence>
<dbReference type="Gene3D" id="2.60.120.460">
    <property type="entry name" value="YjbQ-like"/>
    <property type="match status" value="1"/>
</dbReference>
<gene>
    <name evidence="2" type="ORF">AHOG_08660</name>
</gene>
<dbReference type="PANTHER" id="PTHR30615:SF8">
    <property type="entry name" value="UPF0047 PROTEIN C4A8.02C"/>
    <property type="match status" value="1"/>
</dbReference>
<dbReference type="EMBL" id="CP022521">
    <property type="protein sequence ID" value="ASO19376.1"/>
    <property type="molecule type" value="Genomic_DNA"/>
</dbReference>
<organism evidence="2 3">
    <name type="scientific">Actinoalloteichus hoggarensis</name>
    <dbReference type="NCBI Taxonomy" id="1470176"/>
    <lineage>
        <taxon>Bacteria</taxon>
        <taxon>Bacillati</taxon>
        <taxon>Actinomycetota</taxon>
        <taxon>Actinomycetes</taxon>
        <taxon>Pseudonocardiales</taxon>
        <taxon>Pseudonocardiaceae</taxon>
        <taxon>Actinoalloteichus</taxon>
    </lineage>
</organism>
<evidence type="ECO:0008006" key="4">
    <source>
        <dbReference type="Google" id="ProtNLM"/>
    </source>
</evidence>
<name>A0A221W0R8_9PSEU</name>
<dbReference type="Proteomes" id="UP000204221">
    <property type="component" value="Chromosome"/>
</dbReference>
<sequence length="135" mass="14838">MSEEIEIRTGGVEVVYDLSAECERFLADVGRADGLLHLWVPHATAGLAVLETGAGSDEDLLAALRDLLPKDDRWRHRHGSPGHGRDHVLPALIPPHATVPVFDGRMALGTWQSVCLVDTNVDNPVRRVRFSFLRG</sequence>
<accession>A0A221W0R8</accession>
<dbReference type="PANTHER" id="PTHR30615">
    <property type="entry name" value="UNCHARACTERIZED PROTEIN YJBQ-RELATED"/>
    <property type="match status" value="1"/>
</dbReference>
<dbReference type="PIRSF" id="PIRSF004681">
    <property type="entry name" value="UCP004681"/>
    <property type="match status" value="1"/>
</dbReference>
<evidence type="ECO:0000313" key="3">
    <source>
        <dbReference type="Proteomes" id="UP000204221"/>
    </source>
</evidence>